<dbReference type="Proteomes" id="UP001273209">
    <property type="component" value="Unassembled WGS sequence"/>
</dbReference>
<dbReference type="PANTHER" id="PTHR43976">
    <property type="entry name" value="SHORT CHAIN DEHYDROGENASE"/>
    <property type="match status" value="1"/>
</dbReference>
<dbReference type="PROSITE" id="PS00061">
    <property type="entry name" value="ADH_SHORT"/>
    <property type="match status" value="1"/>
</dbReference>
<reference evidence="6" key="1">
    <citation type="submission" date="2023-11" db="EMBL/GenBank/DDBJ databases">
        <title>The genome sequences of three competitors of mushroom-forming fungi.</title>
        <authorList>
            <person name="Beijen E."/>
            <person name="Ohm R.A."/>
        </authorList>
    </citation>
    <scope>NUCLEOTIDE SEQUENCE</scope>
    <source>
        <strain evidence="6">CBS 100526</strain>
    </source>
</reference>
<comment type="similarity">
    <text evidence="1 4">Belongs to the short-chain dehydrogenases/reductases (SDR) family.</text>
</comment>
<keyword evidence="3" id="KW-0560">Oxidoreductase</keyword>
<evidence type="ECO:0000256" key="4">
    <source>
        <dbReference type="RuleBase" id="RU000363"/>
    </source>
</evidence>
<keyword evidence="5" id="KW-0812">Transmembrane</keyword>
<keyword evidence="5" id="KW-1133">Transmembrane helix</keyword>
<dbReference type="GeneID" id="87917310"/>
<sequence length="385" mass="41401">MFVIKLPMNDLELASGVLLFPRLSPAAETLGSVMPFAYILIAIGAVVLRCSLHTSDFRNGVAQMYIKPIRMRDSKYVFKAQNSLESFDTNKDIHITSLTMALHTFLITGASSGIGLQIVYAALEAGHRVLAATRNPQSAAAKYPSVEQQGGKWVEIDVDKRETEAVVEKLVEENNVDILVCNAGYAMLGSLEEMSVEEFEAQIQTNTIGAVRCIKGALPHFRRRATGTIVNVSSLAGFYGAPATTAYSASKFALSGFSEALATEVGVFGIRVVLVEPGSFRTNLVTNLTVPAHKISDYDGTPARVLVEFQHSSNGKQPGDPAKGGKRIVDVATNAAGEGLAKRGKGEVLRILLGSDCFDTVKQKLTKMGEQLVAIEEIARSTDFA</sequence>
<dbReference type="GO" id="GO:0016491">
    <property type="term" value="F:oxidoreductase activity"/>
    <property type="evidence" value="ECO:0007669"/>
    <property type="project" value="UniProtKB-KW"/>
</dbReference>
<dbReference type="PRINTS" id="PR00081">
    <property type="entry name" value="GDHRDH"/>
</dbReference>
<proteinExistence type="inferred from homology"/>
<accession>A0AAE1M2A7</accession>
<name>A0AAE1M2A7_9HYPO</name>
<gene>
    <name evidence="6" type="ORF">Triagg1_3145</name>
</gene>
<dbReference type="PANTHER" id="PTHR43976:SF16">
    <property type="entry name" value="SHORT-CHAIN DEHYDROGENASE_REDUCTASE FAMILY PROTEIN"/>
    <property type="match status" value="1"/>
</dbReference>
<dbReference type="Pfam" id="PF00106">
    <property type="entry name" value="adh_short"/>
    <property type="match status" value="1"/>
</dbReference>
<dbReference type="Gene3D" id="3.40.50.720">
    <property type="entry name" value="NAD(P)-binding Rossmann-like Domain"/>
    <property type="match status" value="1"/>
</dbReference>
<dbReference type="CDD" id="cd05374">
    <property type="entry name" value="17beta-HSD-like_SDR_c"/>
    <property type="match status" value="1"/>
</dbReference>
<evidence type="ECO:0000256" key="5">
    <source>
        <dbReference type="SAM" id="Phobius"/>
    </source>
</evidence>
<protein>
    <recommendedName>
        <fullName evidence="8">Short chain oxidoreductase/dehydrogenase</fullName>
    </recommendedName>
</protein>
<evidence type="ECO:0000256" key="2">
    <source>
        <dbReference type="ARBA" id="ARBA00022857"/>
    </source>
</evidence>
<keyword evidence="2" id="KW-0521">NADP</keyword>
<dbReference type="InterPro" id="IPR036291">
    <property type="entry name" value="NAD(P)-bd_dom_sf"/>
</dbReference>
<evidence type="ECO:0008006" key="8">
    <source>
        <dbReference type="Google" id="ProtNLM"/>
    </source>
</evidence>
<evidence type="ECO:0000256" key="3">
    <source>
        <dbReference type="ARBA" id="ARBA00023002"/>
    </source>
</evidence>
<evidence type="ECO:0000313" key="7">
    <source>
        <dbReference type="Proteomes" id="UP001273209"/>
    </source>
</evidence>
<evidence type="ECO:0000313" key="6">
    <source>
        <dbReference type="EMBL" id="KAK4078129.1"/>
    </source>
</evidence>
<keyword evidence="5" id="KW-0472">Membrane</keyword>
<dbReference type="RefSeq" id="XP_062757669.1">
    <property type="nucleotide sequence ID" value="XM_062897405.1"/>
</dbReference>
<dbReference type="SUPFAM" id="SSF51735">
    <property type="entry name" value="NAD(P)-binding Rossmann-fold domains"/>
    <property type="match status" value="1"/>
</dbReference>
<feature type="transmembrane region" description="Helical" evidence="5">
    <location>
        <begin position="36"/>
        <end position="52"/>
    </location>
</feature>
<dbReference type="InterPro" id="IPR020904">
    <property type="entry name" value="Sc_DH/Rdtase_CS"/>
</dbReference>
<keyword evidence="7" id="KW-1185">Reference proteome</keyword>
<dbReference type="EMBL" id="JAWRVG010000009">
    <property type="protein sequence ID" value="KAK4078129.1"/>
    <property type="molecule type" value="Genomic_DNA"/>
</dbReference>
<dbReference type="InterPro" id="IPR002347">
    <property type="entry name" value="SDR_fam"/>
</dbReference>
<dbReference type="InterPro" id="IPR051911">
    <property type="entry name" value="SDR_oxidoreductase"/>
</dbReference>
<comment type="caution">
    <text evidence="6">The sequence shown here is derived from an EMBL/GenBank/DDBJ whole genome shotgun (WGS) entry which is preliminary data.</text>
</comment>
<dbReference type="PRINTS" id="PR00080">
    <property type="entry name" value="SDRFAMILY"/>
</dbReference>
<evidence type="ECO:0000256" key="1">
    <source>
        <dbReference type="ARBA" id="ARBA00006484"/>
    </source>
</evidence>
<dbReference type="AlphaFoldDB" id="A0AAE1M2A7"/>
<organism evidence="6 7">
    <name type="scientific">Trichoderma aggressivum f. europaeum</name>
    <dbReference type="NCBI Taxonomy" id="173218"/>
    <lineage>
        <taxon>Eukaryota</taxon>
        <taxon>Fungi</taxon>
        <taxon>Dikarya</taxon>
        <taxon>Ascomycota</taxon>
        <taxon>Pezizomycotina</taxon>
        <taxon>Sordariomycetes</taxon>
        <taxon>Hypocreomycetidae</taxon>
        <taxon>Hypocreales</taxon>
        <taxon>Hypocreaceae</taxon>
        <taxon>Trichoderma</taxon>
    </lineage>
</organism>